<evidence type="ECO:0000313" key="2">
    <source>
        <dbReference type="Proteomes" id="UP001162156"/>
    </source>
</evidence>
<gene>
    <name evidence="1" type="ORF">NQ314_012115</name>
</gene>
<protein>
    <submittedName>
        <fullName evidence="1">Uncharacterized protein</fullName>
    </submittedName>
</protein>
<accession>A0AAV8XEG6</accession>
<dbReference type="AlphaFoldDB" id="A0AAV8XEG6"/>
<reference evidence="1" key="1">
    <citation type="journal article" date="2023" name="Insect Mol. Biol.">
        <title>Genome sequencing provides insights into the evolution of gene families encoding plant cell wall-degrading enzymes in longhorned beetles.</title>
        <authorList>
            <person name="Shin N.R."/>
            <person name="Okamura Y."/>
            <person name="Kirsch R."/>
            <person name="Pauchet Y."/>
        </authorList>
    </citation>
    <scope>NUCLEOTIDE SEQUENCE</scope>
    <source>
        <strain evidence="1">RBIC_L_NR</strain>
    </source>
</reference>
<sequence>MDVQYHSEVYHLFSGSVSSTDILTPLSNLPETVENAIGAVLKPKTLTPGFPDSGRKMAILEQKHLETLPIQIDNKYGNLQEFVAGFSNPKPIVDTIQEHEKYGNDGDQFRNVANVLIAGVEGLSNALNAAVEVVEQLWAWRILNRVVHVYEAKSEISMTNSEVDRPERLPCLKY</sequence>
<dbReference type="Proteomes" id="UP001162156">
    <property type="component" value="Unassembled WGS sequence"/>
</dbReference>
<comment type="caution">
    <text evidence="1">The sequence shown here is derived from an EMBL/GenBank/DDBJ whole genome shotgun (WGS) entry which is preliminary data.</text>
</comment>
<organism evidence="1 2">
    <name type="scientific">Rhamnusium bicolor</name>
    <dbReference type="NCBI Taxonomy" id="1586634"/>
    <lineage>
        <taxon>Eukaryota</taxon>
        <taxon>Metazoa</taxon>
        <taxon>Ecdysozoa</taxon>
        <taxon>Arthropoda</taxon>
        <taxon>Hexapoda</taxon>
        <taxon>Insecta</taxon>
        <taxon>Pterygota</taxon>
        <taxon>Neoptera</taxon>
        <taxon>Endopterygota</taxon>
        <taxon>Coleoptera</taxon>
        <taxon>Polyphaga</taxon>
        <taxon>Cucujiformia</taxon>
        <taxon>Chrysomeloidea</taxon>
        <taxon>Cerambycidae</taxon>
        <taxon>Lepturinae</taxon>
        <taxon>Rhagiini</taxon>
        <taxon>Rhamnusium</taxon>
    </lineage>
</organism>
<evidence type="ECO:0000313" key="1">
    <source>
        <dbReference type="EMBL" id="KAJ8936934.1"/>
    </source>
</evidence>
<keyword evidence="2" id="KW-1185">Reference proteome</keyword>
<proteinExistence type="predicted"/>
<name>A0AAV8XEG6_9CUCU</name>
<dbReference type="EMBL" id="JANEYF010003363">
    <property type="protein sequence ID" value="KAJ8936934.1"/>
    <property type="molecule type" value="Genomic_DNA"/>
</dbReference>